<keyword evidence="5" id="KW-1185">Reference proteome</keyword>
<accession>A0ABY6D3Y9</accession>
<dbReference type="InterPro" id="IPR011623">
    <property type="entry name" value="7TMR_DISM_rcpt_extracell_dom1"/>
</dbReference>
<gene>
    <name evidence="4" type="ORF">N7E81_14535</name>
</gene>
<dbReference type="SMART" id="SM00421">
    <property type="entry name" value="HTH_LUXR"/>
    <property type="match status" value="1"/>
</dbReference>
<feature type="chain" id="PRO_5046761742" description="HTH luxR-type domain-containing protein" evidence="2">
    <location>
        <begin position="23"/>
        <end position="574"/>
    </location>
</feature>
<keyword evidence="2" id="KW-0732">Signal</keyword>
<dbReference type="Gene3D" id="2.60.40.2380">
    <property type="match status" value="1"/>
</dbReference>
<feature type="transmembrane region" description="Helical" evidence="1">
    <location>
        <begin position="191"/>
        <end position="214"/>
    </location>
</feature>
<dbReference type="InterPro" id="IPR011622">
    <property type="entry name" value="7TMR_DISM_rcpt_extracell_dom2"/>
</dbReference>
<feature type="transmembrane region" description="Helical" evidence="1">
    <location>
        <begin position="340"/>
        <end position="362"/>
    </location>
</feature>
<dbReference type="RefSeq" id="WP_263050320.1">
    <property type="nucleotide sequence ID" value="NZ_CP106735.1"/>
</dbReference>
<feature type="transmembrane region" description="Helical" evidence="1">
    <location>
        <begin position="316"/>
        <end position="333"/>
    </location>
</feature>
<name>A0ABY6D3Y9_9BACT</name>
<proteinExistence type="predicted"/>
<evidence type="ECO:0000259" key="3">
    <source>
        <dbReference type="SMART" id="SM00421"/>
    </source>
</evidence>
<dbReference type="EMBL" id="CP106735">
    <property type="protein sequence ID" value="UXX78575.1"/>
    <property type="molecule type" value="Genomic_DNA"/>
</dbReference>
<dbReference type="Pfam" id="PF07695">
    <property type="entry name" value="7TMR-DISM_7TM"/>
    <property type="match status" value="1"/>
</dbReference>
<feature type="transmembrane region" description="Helical" evidence="1">
    <location>
        <begin position="283"/>
        <end position="304"/>
    </location>
</feature>
<feature type="signal peptide" evidence="2">
    <location>
        <begin position="1"/>
        <end position="22"/>
    </location>
</feature>
<evidence type="ECO:0000313" key="4">
    <source>
        <dbReference type="EMBL" id="UXX78575.1"/>
    </source>
</evidence>
<evidence type="ECO:0000256" key="2">
    <source>
        <dbReference type="SAM" id="SignalP"/>
    </source>
</evidence>
<sequence>MKKSFSFLFITLSLWLVSPVLSAELERVSLATTDYLNKSELPAHQVGLYIDTTGVMNIDEVLNADGFVYTDTLSEHFSTYNYWYSIDFENSSSSPLAFLLFSNEWEVEFWEFKNTELIRSEKKGVLLSKVHDDFYTGQNNETKIRIALDAKEAKRLYIKIEGKVWEMPFKVADHFFIQREDLFREQAINDLLAIGIFVGMVVVLLLTNSSLGLIFKEKSNLYYLFFVISLSLYLCGYFKFTWFVAPRFNFDASILFPVNWMLYALFASNYLDYRYTHARSWRIAKLFIGYAAFISVSMMVLYMISTEVYYHFLPRTNTSIAIVSIPFMFTVLLSKQRNKYFVIAGLMFGIAGAVFTSLSLHLSFLTESYHYTLIGYGFELCCFQLGLTRKMNQNKKKAVKASFELREKQKEKEHLLSIQLLEKEKHETEMQLKNNELYNLSIITASKKEILDKVYHHMSTLPNLASKELLSEIKSKMRLEEDWKMFKIRFEKTNPKFFQKLLSKTPDLTENELRFASLLVLNLSTDQICQLLHHSKRTVQTSKYRLKKRLQLPTDLDLTSYLQTLNQCERLDKV</sequence>
<dbReference type="SUPFAM" id="SSF46894">
    <property type="entry name" value="C-terminal effector domain of the bipartite response regulators"/>
    <property type="match status" value="1"/>
</dbReference>
<evidence type="ECO:0000256" key="1">
    <source>
        <dbReference type="SAM" id="Phobius"/>
    </source>
</evidence>
<feature type="domain" description="HTH luxR-type" evidence="3">
    <location>
        <begin position="505"/>
        <end position="562"/>
    </location>
</feature>
<reference evidence="4" key="1">
    <citation type="submission" date="2022-10" db="EMBL/GenBank/DDBJ databases">
        <title>Comparative genomics and taxonomic characterization of three novel marine species of genus Reichenbachiella exhibiting antioxidant and polysaccharide degradation activities.</title>
        <authorList>
            <person name="Muhammad N."/>
            <person name="Lee Y.-J."/>
            <person name="Ko J."/>
            <person name="Kim S.-G."/>
        </authorList>
    </citation>
    <scope>NUCLEOTIDE SEQUENCE</scope>
    <source>
        <strain evidence="4">Wsw4-B4</strain>
    </source>
</reference>
<feature type="transmembrane region" description="Helical" evidence="1">
    <location>
        <begin position="252"/>
        <end position="271"/>
    </location>
</feature>
<dbReference type="Proteomes" id="UP001062165">
    <property type="component" value="Chromosome"/>
</dbReference>
<keyword evidence="1" id="KW-1133">Transmembrane helix</keyword>
<keyword evidence="1" id="KW-0472">Membrane</keyword>
<keyword evidence="1" id="KW-0812">Transmembrane</keyword>
<dbReference type="InterPro" id="IPR036388">
    <property type="entry name" value="WH-like_DNA-bd_sf"/>
</dbReference>
<evidence type="ECO:0000313" key="5">
    <source>
        <dbReference type="Proteomes" id="UP001062165"/>
    </source>
</evidence>
<feature type="transmembrane region" description="Helical" evidence="1">
    <location>
        <begin position="221"/>
        <end position="240"/>
    </location>
</feature>
<feature type="transmembrane region" description="Helical" evidence="1">
    <location>
        <begin position="368"/>
        <end position="387"/>
    </location>
</feature>
<dbReference type="InterPro" id="IPR016032">
    <property type="entry name" value="Sig_transdc_resp-reg_C-effctor"/>
</dbReference>
<organism evidence="4 5">
    <name type="scientific">Reichenbachiella carrageenanivorans</name>
    <dbReference type="NCBI Taxonomy" id="2979869"/>
    <lineage>
        <taxon>Bacteria</taxon>
        <taxon>Pseudomonadati</taxon>
        <taxon>Bacteroidota</taxon>
        <taxon>Cytophagia</taxon>
        <taxon>Cytophagales</taxon>
        <taxon>Reichenbachiellaceae</taxon>
        <taxon>Reichenbachiella</taxon>
    </lineage>
</organism>
<dbReference type="Pfam" id="PF07696">
    <property type="entry name" value="7TMR-DISMED2"/>
    <property type="match status" value="1"/>
</dbReference>
<protein>
    <recommendedName>
        <fullName evidence="3">HTH luxR-type domain-containing protein</fullName>
    </recommendedName>
</protein>
<dbReference type="InterPro" id="IPR000792">
    <property type="entry name" value="Tscrpt_reg_LuxR_C"/>
</dbReference>
<dbReference type="Gene3D" id="1.10.10.10">
    <property type="entry name" value="Winged helix-like DNA-binding domain superfamily/Winged helix DNA-binding domain"/>
    <property type="match status" value="1"/>
</dbReference>